<dbReference type="PANTHER" id="PTHR42792:SF1">
    <property type="entry name" value="FLAGELLAR HOOK-ASSOCIATED PROTEIN 3"/>
    <property type="match status" value="1"/>
</dbReference>
<dbReference type="GO" id="GO:0009288">
    <property type="term" value="C:bacterial-type flagellum"/>
    <property type="evidence" value="ECO:0007669"/>
    <property type="project" value="InterPro"/>
</dbReference>
<sequence>MSIRVSHRNQYSLFNQNINDAYSKLVDLANQGSTQSRVNKPSDDPSGMVRILGHRSTLNGIGQHMVNVKTATGWLGMADNTLNAMSTTLTQLRQLSEESATGTLTAQNREQIAVQVRQLMDQLIGQANVEYEGEHVFAGHKTDQSPYKRALWLSDNDGSTLNARGEAQFGITGDLEHSAMIQFNTSGKIGDGSPIDYRYSTDGGKTFTSGTLTNGSGDQKIVIQGATITLKDGMSVNGGSATDDSMAKTNGTWLTVRPTAQYVGDDLDGVKVEKMGAHPAASTVSASGVFSGNISVRYDEDTALTAGETVKYSYSLDGGASWVSGQTASVTTDGEVQLLVPGGHVDVSANPGDTLPKDSQLLVHPRTAGIEIEIGNNEFVQLNTVGKDVFGGVYSDPDGNSAQLAGAMGTSSNLFDVLGRFVGYLETNDQQGCQQIVEDLKDVSSHVLDEAARVGARENRVQMTEKTLGTLKDNETKRLSAVEDVDFSELLRDLMMQQTIYKTVLSSSSQIMKLSLADFM</sequence>
<keyword evidence="2" id="KW-0282">Flagellum</keyword>
<name>A0A1T4W759_9BACT</name>
<dbReference type="SUPFAM" id="SSF64518">
    <property type="entry name" value="Phase 1 flagellin"/>
    <property type="match status" value="1"/>
</dbReference>
<evidence type="ECO:0000313" key="3">
    <source>
        <dbReference type="Proteomes" id="UP000189733"/>
    </source>
</evidence>
<reference evidence="2 3" key="1">
    <citation type="submission" date="2017-02" db="EMBL/GenBank/DDBJ databases">
        <authorList>
            <person name="Peterson S.W."/>
        </authorList>
    </citation>
    <scope>NUCLEOTIDE SEQUENCE [LARGE SCALE GENOMIC DNA]</scope>
    <source>
        <strain evidence="2 3">DSM 18034</strain>
    </source>
</reference>
<dbReference type="OrthoDB" id="9758307at2"/>
<proteinExistence type="predicted"/>
<protein>
    <submittedName>
        <fullName evidence="2">Flagellar hook-associated protein 3 FlgL</fullName>
    </submittedName>
</protein>
<dbReference type="EMBL" id="FUYA01000005">
    <property type="protein sequence ID" value="SKA72868.1"/>
    <property type="molecule type" value="Genomic_DNA"/>
</dbReference>
<dbReference type="InterPro" id="IPR001029">
    <property type="entry name" value="Flagellin_N"/>
</dbReference>
<dbReference type="Proteomes" id="UP000189733">
    <property type="component" value="Unassembled WGS sequence"/>
</dbReference>
<keyword evidence="2" id="KW-0966">Cell projection</keyword>
<evidence type="ECO:0000259" key="1">
    <source>
        <dbReference type="Pfam" id="PF00669"/>
    </source>
</evidence>
<keyword evidence="2" id="KW-0969">Cilium</keyword>
<gene>
    <name evidence="2" type="ORF">SAMN02745702_01722</name>
</gene>
<accession>A0A1T4W759</accession>
<dbReference type="AlphaFoldDB" id="A0A1T4W759"/>
<dbReference type="PANTHER" id="PTHR42792">
    <property type="entry name" value="FLAGELLIN"/>
    <property type="match status" value="1"/>
</dbReference>
<keyword evidence="3" id="KW-1185">Reference proteome</keyword>
<dbReference type="Gene3D" id="1.20.1330.10">
    <property type="entry name" value="f41 fragment of flagellin, N-terminal domain"/>
    <property type="match status" value="2"/>
</dbReference>
<dbReference type="STRING" id="1121442.SAMN02745702_01722"/>
<dbReference type="RefSeq" id="WP_078685010.1">
    <property type="nucleotide sequence ID" value="NZ_FUYA01000005.1"/>
</dbReference>
<feature type="domain" description="Flagellin N-terminal" evidence="1">
    <location>
        <begin position="5"/>
        <end position="142"/>
    </location>
</feature>
<organism evidence="2 3">
    <name type="scientific">Desulfobaculum bizertense DSM 18034</name>
    <dbReference type="NCBI Taxonomy" id="1121442"/>
    <lineage>
        <taxon>Bacteria</taxon>
        <taxon>Pseudomonadati</taxon>
        <taxon>Thermodesulfobacteriota</taxon>
        <taxon>Desulfovibrionia</taxon>
        <taxon>Desulfovibrionales</taxon>
        <taxon>Desulfovibrionaceae</taxon>
        <taxon>Desulfobaculum</taxon>
    </lineage>
</organism>
<evidence type="ECO:0000313" key="2">
    <source>
        <dbReference type="EMBL" id="SKA72868.1"/>
    </source>
</evidence>
<dbReference type="GO" id="GO:0005198">
    <property type="term" value="F:structural molecule activity"/>
    <property type="evidence" value="ECO:0007669"/>
    <property type="project" value="InterPro"/>
</dbReference>
<dbReference type="Pfam" id="PF00669">
    <property type="entry name" value="Flagellin_N"/>
    <property type="match status" value="1"/>
</dbReference>
<dbReference type="InterPro" id="IPR001492">
    <property type="entry name" value="Flagellin"/>
</dbReference>